<accession>A0AA88ALW0</accession>
<dbReference type="PANTHER" id="PTHR34115">
    <property type="entry name" value="PROTEIN, PUTATIVE-RELATED"/>
    <property type="match status" value="1"/>
</dbReference>
<evidence type="ECO:0000313" key="3">
    <source>
        <dbReference type="Proteomes" id="UP001187192"/>
    </source>
</evidence>
<sequence>MAGISSRPSFSLGHPHSSRHHEHPSFNVVYNMPTVNYFPPQHLVVPDLPHPIFAFIIPVIINLIELKCQCQANSPFETNPVTMWFSISCLLAYCLAYRIELRFSSRLRSPNCAEFTAIRCGSSLFGSLCIASLTSILLPSMKPLLYGFYGLLSIGDILQSFKIAWKWIDGRIVTSFVCLKSNKWIGTHFRCRTGTCSSLFFFLCS</sequence>
<comment type="caution">
    <text evidence="2">The sequence shown here is derived from an EMBL/GenBank/DDBJ whole genome shotgun (WGS) entry which is preliminary data.</text>
</comment>
<evidence type="ECO:0000313" key="2">
    <source>
        <dbReference type="EMBL" id="GMN53197.1"/>
    </source>
</evidence>
<feature type="region of interest" description="Disordered" evidence="1">
    <location>
        <begin position="1"/>
        <end position="21"/>
    </location>
</feature>
<dbReference type="InterPro" id="IPR053258">
    <property type="entry name" value="Ca-permeable_cation_channel"/>
</dbReference>
<dbReference type="Proteomes" id="UP001187192">
    <property type="component" value="Unassembled WGS sequence"/>
</dbReference>
<protein>
    <submittedName>
        <fullName evidence="2">Uncharacterized protein</fullName>
    </submittedName>
</protein>
<gene>
    <name evidence="2" type="ORF">TIFTF001_022353</name>
</gene>
<proteinExistence type="predicted"/>
<reference evidence="2" key="1">
    <citation type="submission" date="2023-07" db="EMBL/GenBank/DDBJ databases">
        <title>draft genome sequence of fig (Ficus carica).</title>
        <authorList>
            <person name="Takahashi T."/>
            <person name="Nishimura K."/>
        </authorList>
    </citation>
    <scope>NUCLEOTIDE SEQUENCE</scope>
</reference>
<organism evidence="2 3">
    <name type="scientific">Ficus carica</name>
    <name type="common">Common fig</name>
    <dbReference type="NCBI Taxonomy" id="3494"/>
    <lineage>
        <taxon>Eukaryota</taxon>
        <taxon>Viridiplantae</taxon>
        <taxon>Streptophyta</taxon>
        <taxon>Embryophyta</taxon>
        <taxon>Tracheophyta</taxon>
        <taxon>Spermatophyta</taxon>
        <taxon>Magnoliopsida</taxon>
        <taxon>eudicotyledons</taxon>
        <taxon>Gunneridae</taxon>
        <taxon>Pentapetalae</taxon>
        <taxon>rosids</taxon>
        <taxon>fabids</taxon>
        <taxon>Rosales</taxon>
        <taxon>Moraceae</taxon>
        <taxon>Ficeae</taxon>
        <taxon>Ficus</taxon>
    </lineage>
</organism>
<dbReference type="EMBL" id="BTGU01000045">
    <property type="protein sequence ID" value="GMN53197.1"/>
    <property type="molecule type" value="Genomic_DNA"/>
</dbReference>
<evidence type="ECO:0000256" key="1">
    <source>
        <dbReference type="SAM" id="MobiDB-lite"/>
    </source>
</evidence>
<name>A0AA88ALW0_FICCA</name>
<dbReference type="PANTHER" id="PTHR34115:SF5">
    <property type="entry name" value="PROTEIN, PUTATIVE-RELATED"/>
    <property type="match status" value="1"/>
</dbReference>
<keyword evidence="3" id="KW-1185">Reference proteome</keyword>
<dbReference type="AlphaFoldDB" id="A0AA88ALW0"/>